<dbReference type="SUPFAM" id="SSF56349">
    <property type="entry name" value="DNA breaking-rejoining enzymes"/>
    <property type="match status" value="1"/>
</dbReference>
<feature type="domain" description="Tyr recombinase" evidence="4">
    <location>
        <begin position="175"/>
        <end position="375"/>
    </location>
</feature>
<dbReference type="AlphaFoldDB" id="A0A412PL47"/>
<proteinExistence type="inferred from homology"/>
<evidence type="ECO:0000259" key="4">
    <source>
        <dbReference type="PROSITE" id="PS51898"/>
    </source>
</evidence>
<dbReference type="InterPro" id="IPR013762">
    <property type="entry name" value="Integrase-like_cat_sf"/>
</dbReference>
<dbReference type="GO" id="GO:0003677">
    <property type="term" value="F:DNA binding"/>
    <property type="evidence" value="ECO:0007669"/>
    <property type="project" value="UniProtKB-KW"/>
</dbReference>
<keyword evidence="3" id="KW-0233">DNA recombination</keyword>
<dbReference type="GO" id="GO:0015074">
    <property type="term" value="P:DNA integration"/>
    <property type="evidence" value="ECO:0007669"/>
    <property type="project" value="InterPro"/>
</dbReference>
<dbReference type="InterPro" id="IPR010998">
    <property type="entry name" value="Integrase_recombinase_N"/>
</dbReference>
<dbReference type="PROSITE" id="PS51898">
    <property type="entry name" value="TYR_RECOMBINASE"/>
    <property type="match status" value="1"/>
</dbReference>
<name>A0A412PL47_STRAP</name>
<accession>A0A412PL47</accession>
<comment type="caution">
    <text evidence="5">The sequence shown here is derived from an EMBL/GenBank/DDBJ whole genome shotgun (WGS) entry which is preliminary data.</text>
</comment>
<evidence type="ECO:0000256" key="2">
    <source>
        <dbReference type="ARBA" id="ARBA00023125"/>
    </source>
</evidence>
<dbReference type="InterPro" id="IPR002104">
    <property type="entry name" value="Integrase_catalytic"/>
</dbReference>
<dbReference type="Proteomes" id="UP000284046">
    <property type="component" value="Unassembled WGS sequence"/>
</dbReference>
<dbReference type="Pfam" id="PF00589">
    <property type="entry name" value="Phage_integrase"/>
    <property type="match status" value="1"/>
</dbReference>
<evidence type="ECO:0000256" key="1">
    <source>
        <dbReference type="ARBA" id="ARBA00008857"/>
    </source>
</evidence>
<evidence type="ECO:0000313" key="5">
    <source>
        <dbReference type="EMBL" id="RGT59393.1"/>
    </source>
</evidence>
<dbReference type="RefSeq" id="WP_118138946.1">
    <property type="nucleotide sequence ID" value="NZ_JAQCVW010000027.1"/>
</dbReference>
<dbReference type="PANTHER" id="PTHR30349:SF64">
    <property type="entry name" value="PROPHAGE INTEGRASE INTD-RELATED"/>
    <property type="match status" value="1"/>
</dbReference>
<dbReference type="InterPro" id="IPR011010">
    <property type="entry name" value="DNA_brk_join_enz"/>
</dbReference>
<keyword evidence="2" id="KW-0238">DNA-binding</keyword>
<dbReference type="Gene3D" id="1.10.150.130">
    <property type="match status" value="1"/>
</dbReference>
<evidence type="ECO:0000256" key="3">
    <source>
        <dbReference type="ARBA" id="ARBA00023172"/>
    </source>
</evidence>
<dbReference type="Gene3D" id="1.10.443.10">
    <property type="entry name" value="Intergrase catalytic core"/>
    <property type="match status" value="1"/>
</dbReference>
<comment type="similarity">
    <text evidence="1">Belongs to the 'phage' integrase family.</text>
</comment>
<protein>
    <submittedName>
        <fullName evidence="5">Site-specific integrase</fullName>
    </submittedName>
</protein>
<dbReference type="InterPro" id="IPR050090">
    <property type="entry name" value="Tyrosine_recombinase_XerCD"/>
</dbReference>
<sequence length="380" mass="44753">MWSEQLPNGKIKFFERYKNPYTNKWRRVSVTLETDTSRARKKAQRILDEKIKLKLISLSTSDMTLLELYNMWFPYYKKLVKRSSWVKVEPMMKHIYRYIPKDVLIAKIDEELVYKLIDNMYTFGTLSLNYTKQTRTTLSTMLNFAVSKKLISSNPVLKTKVTPKKEEEARIRKRIEDKYLENEEFKQILEYMYSKPKRKTHALISEVLYLTGLRYGELQALRVRDYDGKTLSVNGTLDYTSVQISEAKKTTPKNLYSYRNIDLPNRVIEIIEELLLENRLLVKGYNDDSFIFLASHKKNPLSIRSFNSVLASTEEELHFKKHLTSHIFRHSHISLLSELNLPLKVIMERVGHSDPKTTLAIYNHVTKNARKKAIDALNKL</sequence>
<dbReference type="Pfam" id="PF13102">
    <property type="entry name" value="Phage_int_SAM_5"/>
    <property type="match status" value="1"/>
</dbReference>
<dbReference type="GO" id="GO:0006310">
    <property type="term" value="P:DNA recombination"/>
    <property type="evidence" value="ECO:0007669"/>
    <property type="project" value="UniProtKB-KW"/>
</dbReference>
<dbReference type="CDD" id="cd01189">
    <property type="entry name" value="INT_ICEBs1_C_like"/>
    <property type="match status" value="1"/>
</dbReference>
<dbReference type="EMBL" id="QRWZ01000018">
    <property type="protein sequence ID" value="RGT59393.1"/>
    <property type="molecule type" value="Genomic_DNA"/>
</dbReference>
<dbReference type="PANTHER" id="PTHR30349">
    <property type="entry name" value="PHAGE INTEGRASE-RELATED"/>
    <property type="match status" value="1"/>
</dbReference>
<gene>
    <name evidence="5" type="ORF">DWX18_09860</name>
</gene>
<organism evidence="5 6">
    <name type="scientific">Streptococcus anginosus</name>
    <dbReference type="NCBI Taxonomy" id="1328"/>
    <lineage>
        <taxon>Bacteria</taxon>
        <taxon>Bacillati</taxon>
        <taxon>Bacillota</taxon>
        <taxon>Bacilli</taxon>
        <taxon>Lactobacillales</taxon>
        <taxon>Streptococcaceae</taxon>
        <taxon>Streptococcus</taxon>
        <taxon>Streptococcus anginosus group</taxon>
    </lineage>
</organism>
<reference evidence="5 6" key="1">
    <citation type="submission" date="2018-08" db="EMBL/GenBank/DDBJ databases">
        <title>A genome reference for cultivated species of the human gut microbiota.</title>
        <authorList>
            <person name="Zou Y."/>
            <person name="Xue W."/>
            <person name="Luo G."/>
        </authorList>
    </citation>
    <scope>NUCLEOTIDE SEQUENCE [LARGE SCALE GENOMIC DNA]</scope>
    <source>
        <strain evidence="5 6">AF18-38</strain>
    </source>
</reference>
<dbReference type="InterPro" id="IPR025269">
    <property type="entry name" value="SAM-like_dom"/>
</dbReference>
<evidence type="ECO:0000313" key="6">
    <source>
        <dbReference type="Proteomes" id="UP000284046"/>
    </source>
</evidence>